<gene>
    <name evidence="2" type="ORF">UC34_07105</name>
</gene>
<dbReference type="Proteomes" id="UP000035085">
    <property type="component" value="Chromosome"/>
</dbReference>
<evidence type="ECO:0000313" key="3">
    <source>
        <dbReference type="Proteomes" id="UP000035085"/>
    </source>
</evidence>
<evidence type="ECO:0000313" key="2">
    <source>
        <dbReference type="EMBL" id="AJP56822.1"/>
    </source>
</evidence>
<reference evidence="3" key="1">
    <citation type="submission" date="2015-02" db="EMBL/GenBank/DDBJ databases">
        <title>Complete Genome Sequencing of Pandoraea vervacti NS15 sp. nov.</title>
        <authorList>
            <person name="Chan K.-G."/>
        </authorList>
    </citation>
    <scope>NUCLEOTIDE SEQUENCE [LARGE SCALE GENOMIC DNA]</scope>
    <source>
        <strain evidence="3">NS15</strain>
    </source>
</reference>
<proteinExistence type="predicted"/>
<keyword evidence="1" id="KW-0472">Membrane</keyword>
<keyword evidence="3" id="KW-1185">Reference proteome</keyword>
<keyword evidence="1" id="KW-0812">Transmembrane</keyword>
<dbReference type="EMBL" id="CP010897">
    <property type="protein sequence ID" value="AJP56822.1"/>
    <property type="molecule type" value="Genomic_DNA"/>
</dbReference>
<sequence length="79" mass="8279">MGVCGVTMLIWLYLSNVESIPRVMLLMLCCLPVTLGLAGGCGWAALVAKRRVHYANVETCAFAGGVAGGALLFTIAHLI</sequence>
<organism evidence="2 3">
    <name type="scientific">Pandoraea vervacti</name>
    <dbReference type="NCBI Taxonomy" id="656178"/>
    <lineage>
        <taxon>Bacteria</taxon>
        <taxon>Pseudomonadati</taxon>
        <taxon>Pseudomonadota</taxon>
        <taxon>Betaproteobacteria</taxon>
        <taxon>Burkholderiales</taxon>
        <taxon>Burkholderiaceae</taxon>
        <taxon>Pandoraea</taxon>
    </lineage>
</organism>
<feature type="transmembrane region" description="Helical" evidence="1">
    <location>
        <begin position="23"/>
        <end position="48"/>
    </location>
</feature>
<keyword evidence="1" id="KW-1133">Transmembrane helix</keyword>
<feature type="transmembrane region" description="Helical" evidence="1">
    <location>
        <begin position="60"/>
        <end position="78"/>
    </location>
</feature>
<accession>A0ABM5SWD3</accession>
<evidence type="ECO:0000256" key="1">
    <source>
        <dbReference type="SAM" id="Phobius"/>
    </source>
</evidence>
<name>A0ABM5SWD3_9BURK</name>
<protein>
    <submittedName>
        <fullName evidence="2">Uncharacterized protein</fullName>
    </submittedName>
</protein>